<sequence length="376" mass="40688">MHIYSITSASLVVGALASTYQLPPTPGPFPVGTVSLELVDDSRIDPLAPSPQNRELMISLFYPTSVTAVHDKNISLAPAFSPQTAEIFDNYAGVPTGTAASIISRSYLNAPLVDSELPILIFGHGLGGTRLIYTAQVESLASQGWIVVAVDHTYDAIIVEFPDGRLVPSNVPADPDLNYVELVLETRVADVKFVLDSLKNSTTLGKIPGLENCNTKLKTDTAGIFGHSLGGATAAQAMANYSTFTCGANFDGSMFGPVVDLGLEKPFVQIAAQNHTRENDATWAEFWEHLDSFKRQFNVNGTVHVSFSDLTVYRDLLGDKFPMEEADLYGSIAGERLLQIETDFMDAFFGFCMKGQDAGRLDQLVDSKFPEVFVGS</sequence>
<gene>
    <name evidence="6" type="ORF">N8I77_001873</name>
</gene>
<evidence type="ECO:0000313" key="6">
    <source>
        <dbReference type="EMBL" id="KAK2615097.1"/>
    </source>
</evidence>
<proteinExistence type="predicted"/>
<dbReference type="GO" id="GO:0003847">
    <property type="term" value="F:1-alkyl-2-acetylglycerophosphocholine esterase activity"/>
    <property type="evidence" value="ECO:0007669"/>
    <property type="project" value="UniProtKB-EC"/>
</dbReference>
<reference evidence="6" key="1">
    <citation type="submission" date="2023-06" db="EMBL/GenBank/DDBJ databases">
        <authorList>
            <person name="Noh H."/>
        </authorList>
    </citation>
    <scope>NUCLEOTIDE SEQUENCE</scope>
    <source>
        <strain evidence="6">DUCC20226</strain>
    </source>
</reference>
<keyword evidence="4" id="KW-0443">Lipid metabolism</keyword>
<dbReference type="InterPro" id="IPR029058">
    <property type="entry name" value="AB_hydrolase_fold"/>
</dbReference>
<evidence type="ECO:0000313" key="7">
    <source>
        <dbReference type="Proteomes" id="UP001265746"/>
    </source>
</evidence>
<comment type="caution">
    <text evidence="6">The sequence shown here is derived from an EMBL/GenBank/DDBJ whole genome shotgun (WGS) entry which is preliminary data.</text>
</comment>
<dbReference type="GO" id="GO:0016042">
    <property type="term" value="P:lipid catabolic process"/>
    <property type="evidence" value="ECO:0007669"/>
    <property type="project" value="UniProtKB-KW"/>
</dbReference>
<dbReference type="Gene3D" id="3.40.50.1820">
    <property type="entry name" value="alpha/beta hydrolase"/>
    <property type="match status" value="1"/>
</dbReference>
<keyword evidence="3" id="KW-0442">Lipid degradation</keyword>
<keyword evidence="2" id="KW-0378">Hydrolase</keyword>
<evidence type="ECO:0000256" key="4">
    <source>
        <dbReference type="ARBA" id="ARBA00023098"/>
    </source>
</evidence>
<dbReference type="PANTHER" id="PTHR10272">
    <property type="entry name" value="PLATELET-ACTIVATING FACTOR ACETYLHYDROLASE"/>
    <property type="match status" value="1"/>
</dbReference>
<dbReference type="AlphaFoldDB" id="A0AAD9SSY4"/>
<dbReference type="Proteomes" id="UP001265746">
    <property type="component" value="Unassembled WGS sequence"/>
</dbReference>
<keyword evidence="5" id="KW-0732">Signal</keyword>
<dbReference type="SUPFAM" id="SSF53474">
    <property type="entry name" value="alpha/beta-Hydrolases"/>
    <property type="match status" value="1"/>
</dbReference>
<accession>A0AAD9SSY4</accession>
<feature type="signal peptide" evidence="5">
    <location>
        <begin position="1"/>
        <end position="17"/>
    </location>
</feature>
<dbReference type="EC" id="3.1.1.47" evidence="1"/>
<keyword evidence="7" id="KW-1185">Reference proteome</keyword>
<protein>
    <recommendedName>
        <fullName evidence="1">1-alkyl-2-acetylglycerophosphocholine esterase</fullName>
        <ecNumber evidence="1">3.1.1.47</ecNumber>
    </recommendedName>
</protein>
<dbReference type="PANTHER" id="PTHR10272:SF14">
    <property type="entry name" value="PAF ACETYLHYDROLASE FAMILY PROTEIN"/>
    <property type="match status" value="1"/>
</dbReference>
<feature type="chain" id="PRO_5041995447" description="1-alkyl-2-acetylglycerophosphocholine esterase" evidence="5">
    <location>
        <begin position="18"/>
        <end position="376"/>
    </location>
</feature>
<evidence type="ECO:0000256" key="1">
    <source>
        <dbReference type="ARBA" id="ARBA00013201"/>
    </source>
</evidence>
<name>A0AAD9SSY4_PHOAM</name>
<evidence type="ECO:0000256" key="3">
    <source>
        <dbReference type="ARBA" id="ARBA00022963"/>
    </source>
</evidence>
<evidence type="ECO:0000256" key="5">
    <source>
        <dbReference type="SAM" id="SignalP"/>
    </source>
</evidence>
<organism evidence="6 7">
    <name type="scientific">Phomopsis amygdali</name>
    <name type="common">Fusicoccum amygdali</name>
    <dbReference type="NCBI Taxonomy" id="1214568"/>
    <lineage>
        <taxon>Eukaryota</taxon>
        <taxon>Fungi</taxon>
        <taxon>Dikarya</taxon>
        <taxon>Ascomycota</taxon>
        <taxon>Pezizomycotina</taxon>
        <taxon>Sordariomycetes</taxon>
        <taxon>Sordariomycetidae</taxon>
        <taxon>Diaporthales</taxon>
        <taxon>Diaporthaceae</taxon>
        <taxon>Diaporthe</taxon>
    </lineage>
</organism>
<evidence type="ECO:0000256" key="2">
    <source>
        <dbReference type="ARBA" id="ARBA00022801"/>
    </source>
</evidence>
<dbReference type="Pfam" id="PF03403">
    <property type="entry name" value="PAF-AH_p_II"/>
    <property type="match status" value="2"/>
</dbReference>
<dbReference type="EMBL" id="JAUJFL010000001">
    <property type="protein sequence ID" value="KAK2615097.1"/>
    <property type="molecule type" value="Genomic_DNA"/>
</dbReference>